<comment type="caution">
    <text evidence="5">The sequence shown here is derived from an EMBL/GenBank/DDBJ whole genome shotgun (WGS) entry which is preliminary data.</text>
</comment>
<organism evidence="5 6">
    <name type="scientific">Candidatus Komeilibacteria bacterium RIFCSPHIGHO2_01_FULL_52_14</name>
    <dbReference type="NCBI Taxonomy" id="1798549"/>
    <lineage>
        <taxon>Bacteria</taxon>
        <taxon>Candidatus Komeiliibacteriota</taxon>
    </lineage>
</organism>
<dbReference type="AlphaFoldDB" id="A0A1G2BMM0"/>
<dbReference type="PANTHER" id="PTHR42711">
    <property type="entry name" value="ABC TRANSPORTER ATP-BINDING PROTEIN"/>
    <property type="match status" value="1"/>
</dbReference>
<dbReference type="EMBL" id="MHKK01000011">
    <property type="protein sequence ID" value="OGY90381.1"/>
    <property type="molecule type" value="Genomic_DNA"/>
</dbReference>
<dbReference type="CDD" id="cd03230">
    <property type="entry name" value="ABC_DR_subfamily_A"/>
    <property type="match status" value="1"/>
</dbReference>
<accession>A0A1G2BMM0</accession>
<dbReference type="InterPro" id="IPR017871">
    <property type="entry name" value="ABC_transporter-like_CS"/>
</dbReference>
<reference evidence="5 6" key="1">
    <citation type="journal article" date="2016" name="Nat. Commun.">
        <title>Thousands of microbial genomes shed light on interconnected biogeochemical processes in an aquifer system.</title>
        <authorList>
            <person name="Anantharaman K."/>
            <person name="Brown C.T."/>
            <person name="Hug L.A."/>
            <person name="Sharon I."/>
            <person name="Castelle C.J."/>
            <person name="Probst A.J."/>
            <person name="Thomas B.C."/>
            <person name="Singh A."/>
            <person name="Wilkins M.J."/>
            <person name="Karaoz U."/>
            <person name="Brodie E.L."/>
            <person name="Williams K.H."/>
            <person name="Hubbard S.S."/>
            <person name="Banfield J.F."/>
        </authorList>
    </citation>
    <scope>NUCLEOTIDE SEQUENCE [LARGE SCALE GENOMIC DNA]</scope>
</reference>
<dbReference type="InterPro" id="IPR027417">
    <property type="entry name" value="P-loop_NTPase"/>
</dbReference>
<keyword evidence="1" id="KW-0813">Transport</keyword>
<evidence type="ECO:0000256" key="2">
    <source>
        <dbReference type="ARBA" id="ARBA00022741"/>
    </source>
</evidence>
<evidence type="ECO:0000313" key="6">
    <source>
        <dbReference type="Proteomes" id="UP000177817"/>
    </source>
</evidence>
<dbReference type="Gene3D" id="3.40.50.300">
    <property type="entry name" value="P-loop containing nucleotide triphosphate hydrolases"/>
    <property type="match status" value="1"/>
</dbReference>
<dbReference type="PROSITE" id="PS00211">
    <property type="entry name" value="ABC_TRANSPORTER_1"/>
    <property type="match status" value="1"/>
</dbReference>
<dbReference type="InterPro" id="IPR003593">
    <property type="entry name" value="AAA+_ATPase"/>
</dbReference>
<proteinExistence type="predicted"/>
<dbReference type="GO" id="GO:0016887">
    <property type="term" value="F:ATP hydrolysis activity"/>
    <property type="evidence" value="ECO:0007669"/>
    <property type="project" value="InterPro"/>
</dbReference>
<dbReference type="Pfam" id="PF00005">
    <property type="entry name" value="ABC_tran"/>
    <property type="match status" value="1"/>
</dbReference>
<keyword evidence="2" id="KW-0547">Nucleotide-binding</keyword>
<feature type="domain" description="ABC transporter" evidence="4">
    <location>
        <begin position="6"/>
        <end position="235"/>
    </location>
</feature>
<name>A0A1G2BMM0_9BACT</name>
<protein>
    <recommendedName>
        <fullName evidence="4">ABC transporter domain-containing protein</fullName>
    </recommendedName>
</protein>
<dbReference type="PROSITE" id="PS50893">
    <property type="entry name" value="ABC_TRANSPORTER_2"/>
    <property type="match status" value="1"/>
</dbReference>
<dbReference type="InterPro" id="IPR003439">
    <property type="entry name" value="ABC_transporter-like_ATP-bd"/>
</dbReference>
<sequence>MSEAVVSIRNLNKKYKTGLQALKDVSLDIYRGEIFGLLGPNGAGKTTMINIVAGLTRRTSGQITVFGKDVDREYRFTRSKIGLVQQELSFDPFLSVEETLRTQGGYFGLTNTGPRIEEILKSLSLLDKKKASGRTLSGGMKRRVMIAKALVHDPEIVFLDEPTAGVDVQLRENLWTLVRRMQEMGKTIILTTHYLEEAEALANRIAIINKGSIVLVEEKEKLLADHGARLHDIYRKYVQDEVPV</sequence>
<evidence type="ECO:0000313" key="5">
    <source>
        <dbReference type="EMBL" id="OGY90381.1"/>
    </source>
</evidence>
<dbReference type="SMART" id="SM00382">
    <property type="entry name" value="AAA"/>
    <property type="match status" value="1"/>
</dbReference>
<gene>
    <name evidence="5" type="ORF">A2677_01745</name>
</gene>
<evidence type="ECO:0000256" key="3">
    <source>
        <dbReference type="ARBA" id="ARBA00022840"/>
    </source>
</evidence>
<dbReference type="InterPro" id="IPR050763">
    <property type="entry name" value="ABC_transporter_ATP-binding"/>
</dbReference>
<evidence type="ECO:0000256" key="1">
    <source>
        <dbReference type="ARBA" id="ARBA00022448"/>
    </source>
</evidence>
<dbReference type="SUPFAM" id="SSF52540">
    <property type="entry name" value="P-loop containing nucleoside triphosphate hydrolases"/>
    <property type="match status" value="1"/>
</dbReference>
<keyword evidence="3" id="KW-0067">ATP-binding</keyword>
<dbReference type="GO" id="GO:0005524">
    <property type="term" value="F:ATP binding"/>
    <property type="evidence" value="ECO:0007669"/>
    <property type="project" value="UniProtKB-KW"/>
</dbReference>
<dbReference type="Proteomes" id="UP000177817">
    <property type="component" value="Unassembled WGS sequence"/>
</dbReference>
<evidence type="ECO:0000259" key="4">
    <source>
        <dbReference type="PROSITE" id="PS50893"/>
    </source>
</evidence>
<dbReference type="PANTHER" id="PTHR42711:SF10">
    <property type="entry name" value="ABC TRANSPORTER ATP-BINDING PROTEIN"/>
    <property type="match status" value="1"/>
</dbReference>